<protein>
    <recommendedName>
        <fullName evidence="6">Intimal thickness related receptor IRP domain-containing protein</fullName>
    </recommendedName>
</protein>
<sequence>MSNLLLFFPLVVMTIMISSSTNAMEMMEGGPKNQTIYYSQKFNHCWNVSEYMTNARSFLREIGNEQWIPDDFGCSNISLWTNYGIQPVLVRSGEVVWYYSFVVFENIGKSYDVCTKVRRWKESLQLSCDALFCDFNGTTDLVTFIERETNFSTTIYDWINYCQYCTNDRTLRSYKQQNSYSPSNLKTCISKDEKVSEMLNQFPSSITYCGNYQFGIPFIVNSTAIEPNVLLGHYSYICYCIDGDYFALKCENNPSNFAARQAIGAVNCILHGLSLLLAFFSTFIPKIRTCIKRKKILNGVTISSVVLSEFVLTFAGIFEVAYATSTTSTVIGNMGIAMVFASLFTWVLRWVSLVLLIKTKRTRMVIILYSLLAILFILVGIALPIVMTILGDLKSIVHFFSYYSAAMSAGTVFLFVISSAWIYWAMKQISDVDIFNSSFLKFVGLFAVSCFLFSFCYMVISTVPGGFFNGLIAGVINIAIHSSLVAISNGLTYSEFDMEDFYECLNYLICRKAKHEKGQIESTPMSANSDPNSSYYSQLLTSEHEK</sequence>
<keyword evidence="2" id="KW-1133">Transmembrane helix</keyword>
<dbReference type="OrthoDB" id="10330658at2759"/>
<evidence type="ECO:0000313" key="4">
    <source>
        <dbReference type="EMBL" id="KAF0971530.1"/>
    </source>
</evidence>
<feature type="signal peptide" evidence="3">
    <location>
        <begin position="1"/>
        <end position="23"/>
    </location>
</feature>
<dbReference type="GeneID" id="68117421"/>
<feature type="transmembrane region" description="Helical" evidence="2">
    <location>
        <begin position="262"/>
        <end position="284"/>
    </location>
</feature>
<evidence type="ECO:0008006" key="6">
    <source>
        <dbReference type="Google" id="ProtNLM"/>
    </source>
</evidence>
<dbReference type="VEuPathDB" id="AmoebaDB:NfTy_035060"/>
<name>A0A6A5BBQ7_NAEFO</name>
<keyword evidence="2" id="KW-0812">Transmembrane</keyword>
<evidence type="ECO:0000256" key="1">
    <source>
        <dbReference type="SAM" id="MobiDB-lite"/>
    </source>
</evidence>
<feature type="transmembrane region" description="Helical" evidence="2">
    <location>
        <begin position="438"/>
        <end position="460"/>
    </location>
</feature>
<reference evidence="4 5" key="1">
    <citation type="journal article" date="2019" name="Sci. Rep.">
        <title>Nanopore sequencing improves the draft genome of the human pathogenic amoeba Naegleria fowleri.</title>
        <authorList>
            <person name="Liechti N."/>
            <person name="Schurch N."/>
            <person name="Bruggmann R."/>
            <person name="Wittwer M."/>
        </authorList>
    </citation>
    <scope>NUCLEOTIDE SEQUENCE [LARGE SCALE GENOMIC DNA]</scope>
    <source>
        <strain evidence="4 5">ATCC 30894</strain>
    </source>
</reference>
<feature type="transmembrane region" description="Helical" evidence="2">
    <location>
        <begin position="296"/>
        <end position="318"/>
    </location>
</feature>
<gene>
    <name evidence="4" type="ORF">FDP41_010206</name>
</gene>
<comment type="caution">
    <text evidence="4">The sequence shown here is derived from an EMBL/GenBank/DDBJ whole genome shotgun (WGS) entry which is preliminary data.</text>
</comment>
<proteinExistence type="predicted"/>
<feature type="transmembrane region" description="Helical" evidence="2">
    <location>
        <begin position="466"/>
        <end position="487"/>
    </location>
</feature>
<feature type="transmembrane region" description="Helical" evidence="2">
    <location>
        <begin position="402"/>
        <end position="426"/>
    </location>
</feature>
<evidence type="ECO:0000313" key="5">
    <source>
        <dbReference type="Proteomes" id="UP000444721"/>
    </source>
</evidence>
<keyword evidence="2" id="KW-0472">Membrane</keyword>
<feature type="chain" id="PRO_5025382298" description="Intimal thickness related receptor IRP domain-containing protein" evidence="3">
    <location>
        <begin position="24"/>
        <end position="546"/>
    </location>
</feature>
<dbReference type="EMBL" id="VFQX01000077">
    <property type="protein sequence ID" value="KAF0971530.1"/>
    <property type="molecule type" value="Genomic_DNA"/>
</dbReference>
<evidence type="ECO:0000256" key="2">
    <source>
        <dbReference type="SAM" id="Phobius"/>
    </source>
</evidence>
<keyword evidence="3" id="KW-0732">Signal</keyword>
<evidence type="ECO:0000256" key="3">
    <source>
        <dbReference type="SAM" id="SignalP"/>
    </source>
</evidence>
<keyword evidence="5" id="KW-1185">Reference proteome</keyword>
<dbReference type="OMA" id="STNAMEM"/>
<dbReference type="RefSeq" id="XP_044556246.1">
    <property type="nucleotide sequence ID" value="XM_044700479.1"/>
</dbReference>
<feature type="transmembrane region" description="Helical" evidence="2">
    <location>
        <begin position="330"/>
        <end position="357"/>
    </location>
</feature>
<feature type="region of interest" description="Disordered" evidence="1">
    <location>
        <begin position="521"/>
        <end position="546"/>
    </location>
</feature>
<organism evidence="4 5">
    <name type="scientific">Naegleria fowleri</name>
    <name type="common">Brain eating amoeba</name>
    <dbReference type="NCBI Taxonomy" id="5763"/>
    <lineage>
        <taxon>Eukaryota</taxon>
        <taxon>Discoba</taxon>
        <taxon>Heterolobosea</taxon>
        <taxon>Tetramitia</taxon>
        <taxon>Eutetramitia</taxon>
        <taxon>Vahlkampfiidae</taxon>
        <taxon>Naegleria</taxon>
    </lineage>
</organism>
<dbReference type="VEuPathDB" id="AmoebaDB:FDP41_010206"/>
<dbReference type="Proteomes" id="UP000444721">
    <property type="component" value="Unassembled WGS sequence"/>
</dbReference>
<accession>A0A6A5BBQ7</accession>
<feature type="transmembrane region" description="Helical" evidence="2">
    <location>
        <begin position="364"/>
        <end position="390"/>
    </location>
</feature>
<dbReference type="AlphaFoldDB" id="A0A6A5BBQ7"/>
<dbReference type="VEuPathDB" id="AmoebaDB:NF0121560"/>